<dbReference type="PANTHER" id="PTHR30185:SF9">
    <property type="entry name" value="MANNITOL-SPECIFIC PHOSPHOTRANSFERASE ENZYME IIA COMPONENT"/>
    <property type="match status" value="1"/>
</dbReference>
<evidence type="ECO:0000259" key="8">
    <source>
        <dbReference type="PROSITE" id="PS51372"/>
    </source>
</evidence>
<dbReference type="AlphaFoldDB" id="A0ABD4ACR3"/>
<dbReference type="Pfam" id="PF00874">
    <property type="entry name" value="PRD"/>
    <property type="match status" value="2"/>
</dbReference>
<gene>
    <name evidence="9" type="ORF">B4167_1466</name>
</gene>
<name>A0ABD4ACR3_9BACI</name>
<evidence type="ECO:0008006" key="11">
    <source>
        <dbReference type="Google" id="ProtNLM"/>
    </source>
</evidence>
<dbReference type="PROSITE" id="PS51099">
    <property type="entry name" value="PTS_EIIB_TYPE_2"/>
    <property type="match status" value="1"/>
</dbReference>
<dbReference type="InterPro" id="IPR050661">
    <property type="entry name" value="BglG_antiterminators"/>
</dbReference>
<dbReference type="SUPFAM" id="SSF55804">
    <property type="entry name" value="Phoshotransferase/anion transport protein"/>
    <property type="match status" value="1"/>
</dbReference>
<dbReference type="InterPro" id="IPR036634">
    <property type="entry name" value="PRD_sf"/>
</dbReference>
<dbReference type="InterPro" id="IPR036388">
    <property type="entry name" value="WH-like_DNA-bd_sf"/>
</dbReference>
<dbReference type="SUPFAM" id="SSF52794">
    <property type="entry name" value="PTS system IIB component-like"/>
    <property type="match status" value="1"/>
</dbReference>
<dbReference type="PROSITE" id="PS51372">
    <property type="entry name" value="PRD_2"/>
    <property type="match status" value="2"/>
</dbReference>
<dbReference type="Gene3D" id="3.40.930.10">
    <property type="entry name" value="Mannitol-specific EII, Chain A"/>
    <property type="match status" value="1"/>
</dbReference>
<feature type="domain" description="PTS EIIB type-2" evidence="7">
    <location>
        <begin position="407"/>
        <end position="493"/>
    </location>
</feature>
<dbReference type="EMBL" id="JXLU01000004">
    <property type="protein sequence ID" value="KIO74338.1"/>
    <property type="molecule type" value="Genomic_DNA"/>
</dbReference>
<comment type="caution">
    <text evidence="9">The sequence shown here is derived from an EMBL/GenBank/DDBJ whole genome shotgun (WGS) entry which is preliminary data.</text>
</comment>
<dbReference type="Proteomes" id="UP000032076">
    <property type="component" value="Unassembled WGS sequence"/>
</dbReference>
<keyword evidence="2" id="KW-0677">Repeat</keyword>
<dbReference type="Gene3D" id="1.10.1790.10">
    <property type="entry name" value="PRD domain"/>
    <property type="match status" value="1"/>
</dbReference>
<dbReference type="GO" id="GO:0016740">
    <property type="term" value="F:transferase activity"/>
    <property type="evidence" value="ECO:0007669"/>
    <property type="project" value="UniProtKB-KW"/>
</dbReference>
<evidence type="ECO:0000256" key="4">
    <source>
        <dbReference type="ARBA" id="ARBA00023159"/>
    </source>
</evidence>
<evidence type="ECO:0000259" key="6">
    <source>
        <dbReference type="PROSITE" id="PS51094"/>
    </source>
</evidence>
<dbReference type="CDD" id="cd00211">
    <property type="entry name" value="PTS_IIA_fru"/>
    <property type="match status" value="1"/>
</dbReference>
<dbReference type="InterPro" id="IPR036095">
    <property type="entry name" value="PTS_EIIB-like_sf"/>
</dbReference>
<keyword evidence="4" id="KW-0010">Activator</keyword>
<dbReference type="InterPro" id="IPR007737">
    <property type="entry name" value="Mga_HTH"/>
</dbReference>
<dbReference type="InterPro" id="IPR011608">
    <property type="entry name" value="PRD"/>
</dbReference>
<organism evidence="9 10">
    <name type="scientific">Caldibacillus thermoamylovorans</name>
    <dbReference type="NCBI Taxonomy" id="35841"/>
    <lineage>
        <taxon>Bacteria</taxon>
        <taxon>Bacillati</taxon>
        <taxon>Bacillota</taxon>
        <taxon>Bacilli</taxon>
        <taxon>Bacillales</taxon>
        <taxon>Bacillaceae</taxon>
        <taxon>Caldibacillus</taxon>
    </lineage>
</organism>
<evidence type="ECO:0000256" key="2">
    <source>
        <dbReference type="ARBA" id="ARBA00022737"/>
    </source>
</evidence>
<evidence type="ECO:0000256" key="5">
    <source>
        <dbReference type="ARBA" id="ARBA00023163"/>
    </source>
</evidence>
<dbReference type="Pfam" id="PF05043">
    <property type="entry name" value="Mga"/>
    <property type="match status" value="1"/>
</dbReference>
<dbReference type="CDD" id="cd05568">
    <property type="entry name" value="PTS_IIB_bgl_like"/>
    <property type="match status" value="1"/>
</dbReference>
<sequence>MVLTDRAAVVLQTIMSNRLITLEQLVAKLGYTKRQISYDLQKINEWLKEQQLPPIQKSTNLGLEVVDTYRNQILESLPEINMNTFIPSQEDRLKLIYLQLFIKQEFISVNHITSQIKVSRNTVITDIQSLKEVLANNQIKLTYNRSQGYNLIGKELTIRSLAYKYISNLLKLTNGLKLLEEIYKVQRQKNDFQVSYQVIFKKIHTIEKQLEISFVEDQIKELALFFLFLKLRVKSGFTCSIDDEIKAIIKDSNIFDYSKEIINTLRIPAYEDESVYISMHFLGLNTYYDPNQFKSLENKGLLAVIHMILDKFEKYACITFNDRDNLVNSLYMHIRPVYYRNLFNINLTNPFLDKIKQEYHELYILVKKAISPLEKYLGTSLPEDEIGYITLHFGGYLKKENLTFRRKRCVIICPNGVATSNMLKKQIDQIIPEIEVVKVLSPRQFKEEMDVDLVITTIPIKTRKPNIIVSPILTSIDKARIIKEVNYLLYNKGTILPKATDLLKVIKKYSTVNDEQQLLVELTNLLTVSTVKELGRVKPVLSQLITKETIQIRNYVDTWEEAIRIASVPLLKQKKIEKRYIDAMINNIKKIGPYIVLTPKVAIPHARPEEGVIDIGMSLLKLNKPVSFSNGDPTKDVSLIVIIAAIDNDLHLKALSQLSAMLEDESTVEQLIQESTVDGILQYIYKFSNEKGGE</sequence>
<accession>A0ABD4ACR3</accession>
<keyword evidence="5" id="KW-0804">Transcription</keyword>
<dbReference type="Gene3D" id="1.10.10.10">
    <property type="entry name" value="Winged helix-like DNA-binding domain superfamily/Winged helix DNA-binding domain"/>
    <property type="match status" value="1"/>
</dbReference>
<keyword evidence="1" id="KW-0808">Transferase</keyword>
<feature type="domain" description="PRD" evidence="8">
    <location>
        <begin position="190"/>
        <end position="291"/>
    </location>
</feature>
<dbReference type="PANTHER" id="PTHR30185">
    <property type="entry name" value="CRYPTIC BETA-GLUCOSIDE BGL OPERON ANTITERMINATOR"/>
    <property type="match status" value="1"/>
</dbReference>
<dbReference type="InterPro" id="IPR002178">
    <property type="entry name" value="PTS_EIIA_type-2_dom"/>
</dbReference>
<feature type="domain" description="PRD" evidence="8">
    <location>
        <begin position="296"/>
        <end position="403"/>
    </location>
</feature>
<evidence type="ECO:0000313" key="9">
    <source>
        <dbReference type="EMBL" id="KIO74338.1"/>
    </source>
</evidence>
<dbReference type="Pfam" id="PF00359">
    <property type="entry name" value="PTS_EIIA_2"/>
    <property type="match status" value="1"/>
</dbReference>
<feature type="domain" description="PTS EIIA type-2" evidence="6">
    <location>
        <begin position="543"/>
        <end position="687"/>
    </location>
</feature>
<dbReference type="InterPro" id="IPR013011">
    <property type="entry name" value="PTS_EIIB_2"/>
</dbReference>
<dbReference type="PROSITE" id="PS51094">
    <property type="entry name" value="PTS_EIIA_TYPE_2"/>
    <property type="match status" value="1"/>
</dbReference>
<dbReference type="SUPFAM" id="SSF63520">
    <property type="entry name" value="PTS-regulatory domain, PRD"/>
    <property type="match status" value="2"/>
</dbReference>
<evidence type="ECO:0000256" key="1">
    <source>
        <dbReference type="ARBA" id="ARBA00022679"/>
    </source>
</evidence>
<keyword evidence="3" id="KW-0805">Transcription regulation</keyword>
<reference evidence="9 10" key="1">
    <citation type="submission" date="2015-01" db="EMBL/GenBank/DDBJ databases">
        <title>Draft Genome Sequences of Four Bacillus thermoamylovorans Strains, Isolated From Food Products.</title>
        <authorList>
            <person name="Krawcyk A.O."/>
            <person name="Berendsen E.M."/>
            <person name="Eijlander R.T."/>
            <person name="de Jong A."/>
            <person name="Wells-Bennik M."/>
            <person name="Kuipers O.P."/>
        </authorList>
    </citation>
    <scope>NUCLEOTIDE SEQUENCE [LARGE SCALE GENOMIC DNA]</scope>
    <source>
        <strain evidence="9 10">B4167</strain>
    </source>
</reference>
<evidence type="ECO:0000313" key="10">
    <source>
        <dbReference type="Proteomes" id="UP000032076"/>
    </source>
</evidence>
<proteinExistence type="predicted"/>
<dbReference type="SUPFAM" id="SSF46785">
    <property type="entry name" value="Winged helix' DNA-binding domain"/>
    <property type="match status" value="1"/>
</dbReference>
<evidence type="ECO:0000259" key="7">
    <source>
        <dbReference type="PROSITE" id="PS51099"/>
    </source>
</evidence>
<dbReference type="Gene3D" id="3.40.50.2300">
    <property type="match status" value="1"/>
</dbReference>
<evidence type="ECO:0000256" key="3">
    <source>
        <dbReference type="ARBA" id="ARBA00023015"/>
    </source>
</evidence>
<protein>
    <recommendedName>
        <fullName evidence="11">PTS system EIIA component</fullName>
    </recommendedName>
</protein>
<dbReference type="InterPro" id="IPR016152">
    <property type="entry name" value="PTrfase/Anion_transptr"/>
</dbReference>
<dbReference type="InterPro" id="IPR036390">
    <property type="entry name" value="WH_DNA-bd_sf"/>
</dbReference>